<protein>
    <recommendedName>
        <fullName evidence="4">Fibronectin type-III domain-containing protein</fullName>
    </recommendedName>
</protein>
<evidence type="ECO:0000256" key="2">
    <source>
        <dbReference type="SAM" id="MobiDB-lite"/>
    </source>
</evidence>
<keyword evidence="1" id="KW-0677">Repeat</keyword>
<dbReference type="KEGG" id="upl:DSM104440_03407"/>
<dbReference type="InterPro" id="IPR056822">
    <property type="entry name" value="TEN_NHL"/>
</dbReference>
<dbReference type="GO" id="GO:0005509">
    <property type="term" value="F:calcium ion binding"/>
    <property type="evidence" value="ECO:0007669"/>
    <property type="project" value="InterPro"/>
</dbReference>
<evidence type="ECO:0000259" key="4">
    <source>
        <dbReference type="PROSITE" id="PS50853"/>
    </source>
</evidence>
<reference evidence="5 6" key="1">
    <citation type="submission" date="2020-04" db="EMBL/GenBank/DDBJ databases">
        <title>Usitatibacter rugosus gen. nov., sp. nov. and Usitatibacter palustris sp. nov., novel members of Usitatibacteraceae fam. nov. within the order Nitrosomonadales isolated from soil.</title>
        <authorList>
            <person name="Huber K.J."/>
            <person name="Neumann-Schaal M."/>
            <person name="Geppert A."/>
            <person name="Luckner M."/>
            <person name="Wanner G."/>
            <person name="Overmann J."/>
        </authorList>
    </citation>
    <scope>NUCLEOTIDE SEQUENCE [LARGE SCALE GENOMIC DNA]</scope>
    <source>
        <strain evidence="5 6">Swamp67</strain>
    </source>
</reference>
<dbReference type="PROSITE" id="PS50853">
    <property type="entry name" value="FN3"/>
    <property type="match status" value="1"/>
</dbReference>
<gene>
    <name evidence="5" type="ORF">DSM104440_03407</name>
</gene>
<evidence type="ECO:0000313" key="6">
    <source>
        <dbReference type="Proteomes" id="UP000503096"/>
    </source>
</evidence>
<evidence type="ECO:0000256" key="3">
    <source>
        <dbReference type="SAM" id="SignalP"/>
    </source>
</evidence>
<dbReference type="PANTHER" id="PTHR46388">
    <property type="entry name" value="NHL REPEAT-CONTAINING PROTEIN 2"/>
    <property type="match status" value="1"/>
</dbReference>
<dbReference type="InParanoid" id="A0A6M4HBG0"/>
<feature type="chain" id="PRO_5026966022" description="Fibronectin type-III domain-containing protein" evidence="3">
    <location>
        <begin position="24"/>
        <end position="1609"/>
    </location>
</feature>
<sequence>MRTSNLFRTLASVLLVVALPAAAQRITTYAGGGVGEQSPALNALLIGPSHLAVDRFDNLHVTDREGNRVLKITPSGVISTVMGTGFPGRLVSYNAATQKVSSPSGIVFRPTPFNFDPAVDELVFADTGNHWIVAIDTVTATETVPYTEMGTSFQGYCCDNFNVFADFDTPQGLAVDAVGNVYIADTNNHIVRRSNWHNYMTPPTIDRIAGLPQQAGSTGDGAAALDAKLQHPLAVAIDAAGDLYIAESHRIRKVNMATGIITTLVGTTVAGFTADGVISGSFQISAPTDLKFGPDGNLYFVDSGNYRVRRIVGGNVQTVAGTGATSDSGDGFAATGAGLAGPRGIVFNAAGDLFVTMHDSGKIRRIAAGTGIITTYAGGAVLQPNGGSFAGEGGRPSGIALNSPAGATPMTDGSVYLADSSNHRVRLATADNGVTTTIAGNGTPGSTGDGGLATAATLNTPVSVAVDAAGNRYIADANNARVRKIDTSGIITNFAGGGASFPGNGGPATSAQLTGPSWVVVHGSDVFIADGPGNRIVQVTAGVLTTVAGTGTPGSTGDGGPASAATLDFPASFVFDASDNMFIVEALGNRVRRVTPGGTISTVAGIGSAGFSGDGGPATSAELDLPMGIAVDTVGALYISDGNNHRIRKVLPNGTIKTMAGNGNPGFAGDGGDSPGAQLNQPSFITRDANGRLYVADTDNHRVRRIAPRVPFAPTIGTVTPASGSISVAFTPPADDGNAPVLEYGAECNGPVNGGNAGSASPIVVSGLTNGASYTCFVYARNSVDWGESSATSAAVTVGVAPAITSSAPPATAPPNVAYSHTYTATGAPAPTFSVTAGALPTGLNLSAAGVISGTPTVGGTFTGTVTATNGLPPDATQNFSIQVTDTTPPDTTITLAPSAFSNTAAPSFTFTGTDPESGVASFQCKLDAGAFAACTSPQAYSGLAAGSHTFQVRAIDNATNADASPASHTWTIDLTAPETTITATPPTLTNGTGASFTFSGTDAGSGVASFECNLDADPFAACTSPKTYVGLAAGSRTFRVRAIDAAGNTDATPATFTWTIDVLEPTLAITSKPPISIANQGEYIVGGTCSEAGRTVNVQIGSVAASGICTGSAFTTTGVDVSPLPQGAVSLTATLTDAAGNTKSVTDGTTKDTVSAALTIGVLDAINNANKAAYAFAGTCETGGGPVSFSFTATAVVSGTAPCVTAGYSKTSLNLASLAEGNVQVSVSQTDSNGNPGTTQGSTLKDTVNPQVTIDTFGAIVGPTFTGLFVRGTCSENGRNVAVAVGSILASAPCGTPAPGLFHTAAMDVTPVPDGPVSVSATHLDAAGNTAIALFATSKNSSPAAIPRMANISTRGQVLTGADVMIAGFIIGGTTPKTVIVTVAGPSLVNAGITNALANPTLTLVRSSDGAVIGNNDNWQDAANAAAIQAAGFAPAHPNEPAVMMTLAPGAYTAIVQGAGGRTGVGLVGVYEVDHPEVPLINISTRGQVLTGNDVMIAGFIIQGTNTQPLVVTVAGPSLVNAGIANPLMNPTLIIVRASDGAVIATNDDWQTQTNPLDVGFIQSAGFAPAHPQEPAVFLNLPPGAYTAIVVGAGGGTGVGLVGVYKAF</sequence>
<dbReference type="InterPro" id="IPR015919">
    <property type="entry name" value="Cadherin-like_sf"/>
</dbReference>
<dbReference type="SUPFAM" id="SSF49313">
    <property type="entry name" value="Cadherin-like"/>
    <property type="match status" value="1"/>
</dbReference>
<dbReference type="Pfam" id="PF05345">
    <property type="entry name" value="He_PIG"/>
    <property type="match status" value="1"/>
</dbReference>
<organism evidence="5 6">
    <name type="scientific">Usitatibacter palustris</name>
    <dbReference type="NCBI Taxonomy" id="2732487"/>
    <lineage>
        <taxon>Bacteria</taxon>
        <taxon>Pseudomonadati</taxon>
        <taxon>Pseudomonadota</taxon>
        <taxon>Betaproteobacteria</taxon>
        <taxon>Nitrosomonadales</taxon>
        <taxon>Usitatibacteraceae</taxon>
        <taxon>Usitatibacter</taxon>
    </lineage>
</organism>
<proteinExistence type="predicted"/>
<dbReference type="Pfam" id="PF01436">
    <property type="entry name" value="NHL"/>
    <property type="match status" value="2"/>
</dbReference>
<keyword evidence="6" id="KW-1185">Reference proteome</keyword>
<dbReference type="SUPFAM" id="SSF63829">
    <property type="entry name" value="Calcium-dependent phosphotriesterase"/>
    <property type="match status" value="2"/>
</dbReference>
<dbReference type="SMART" id="SM00060">
    <property type="entry name" value="FN3"/>
    <property type="match status" value="1"/>
</dbReference>
<evidence type="ECO:0000256" key="1">
    <source>
        <dbReference type="ARBA" id="ARBA00022737"/>
    </source>
</evidence>
<feature type="domain" description="Fibronectin type-III" evidence="4">
    <location>
        <begin position="710"/>
        <end position="803"/>
    </location>
</feature>
<dbReference type="SUPFAM" id="SSF49265">
    <property type="entry name" value="Fibronectin type III"/>
    <property type="match status" value="1"/>
</dbReference>
<dbReference type="InterPro" id="IPR001258">
    <property type="entry name" value="NHL_repeat"/>
</dbReference>
<dbReference type="InterPro" id="IPR013783">
    <property type="entry name" value="Ig-like_fold"/>
</dbReference>
<dbReference type="EMBL" id="CP053073">
    <property type="protein sequence ID" value="QJR16572.1"/>
    <property type="molecule type" value="Genomic_DNA"/>
</dbReference>
<dbReference type="CDD" id="cd00063">
    <property type="entry name" value="FN3"/>
    <property type="match status" value="1"/>
</dbReference>
<dbReference type="Proteomes" id="UP000503096">
    <property type="component" value="Chromosome"/>
</dbReference>
<dbReference type="InterPro" id="IPR011042">
    <property type="entry name" value="6-blade_b-propeller_TolB-like"/>
</dbReference>
<dbReference type="Gene3D" id="2.60.40.10">
    <property type="entry name" value="Immunoglobulins"/>
    <property type="match status" value="2"/>
</dbReference>
<evidence type="ECO:0000313" key="5">
    <source>
        <dbReference type="EMBL" id="QJR16572.1"/>
    </source>
</evidence>
<accession>A0A6M4HBG0</accession>
<dbReference type="Gene3D" id="2.120.10.30">
    <property type="entry name" value="TolB, C-terminal domain"/>
    <property type="match status" value="6"/>
</dbReference>
<dbReference type="Pfam" id="PF25021">
    <property type="entry name" value="TEN_NHL"/>
    <property type="match status" value="2"/>
</dbReference>
<dbReference type="PANTHER" id="PTHR46388:SF2">
    <property type="entry name" value="NHL REPEAT-CONTAINING PROTEIN 2"/>
    <property type="match status" value="1"/>
</dbReference>
<feature type="region of interest" description="Disordered" evidence="2">
    <location>
        <begin position="1228"/>
        <end position="1247"/>
    </location>
</feature>
<dbReference type="InterPro" id="IPR036116">
    <property type="entry name" value="FN3_sf"/>
</dbReference>
<keyword evidence="3" id="KW-0732">Signal</keyword>
<dbReference type="GO" id="GO:0016020">
    <property type="term" value="C:membrane"/>
    <property type="evidence" value="ECO:0007669"/>
    <property type="project" value="InterPro"/>
</dbReference>
<name>A0A6M4HBG0_9PROT</name>
<dbReference type="SUPFAM" id="SSF101898">
    <property type="entry name" value="NHL repeat"/>
    <property type="match status" value="1"/>
</dbReference>
<feature type="signal peptide" evidence="3">
    <location>
        <begin position="1"/>
        <end position="23"/>
    </location>
</feature>
<dbReference type="RefSeq" id="WP_171164786.1">
    <property type="nucleotide sequence ID" value="NZ_CP053073.1"/>
</dbReference>
<dbReference type="InterPro" id="IPR003961">
    <property type="entry name" value="FN3_dom"/>
</dbReference>